<protein>
    <submittedName>
        <fullName evidence="5">Alpha-ketoacid dehydrogenase subunit beta</fullName>
    </submittedName>
</protein>
<dbReference type="Pfam" id="PF02780">
    <property type="entry name" value="Transketolase_C"/>
    <property type="match status" value="1"/>
</dbReference>
<dbReference type="FunFam" id="3.40.50.920:FF:000001">
    <property type="entry name" value="Pyruvate dehydrogenase E1 beta subunit"/>
    <property type="match status" value="1"/>
</dbReference>
<reference evidence="5 6" key="1">
    <citation type="submission" date="2018-05" db="EMBL/GenBank/DDBJ databases">
        <title>Kurthia sibirica genome sequence.</title>
        <authorList>
            <person name="Maclea K.S."/>
            <person name="Goen A.E."/>
        </authorList>
    </citation>
    <scope>NUCLEOTIDE SEQUENCE [LARGE SCALE GENOMIC DNA]</scope>
    <source>
        <strain evidence="5 6">ATCC 49154</strain>
    </source>
</reference>
<dbReference type="Gene3D" id="3.40.50.970">
    <property type="match status" value="1"/>
</dbReference>
<comment type="caution">
    <text evidence="5">The sequence shown here is derived from an EMBL/GenBank/DDBJ whole genome shotgun (WGS) entry which is preliminary data.</text>
</comment>
<dbReference type="PANTHER" id="PTHR43257">
    <property type="entry name" value="PYRUVATE DEHYDROGENASE E1 COMPONENT BETA SUBUNIT"/>
    <property type="match status" value="1"/>
</dbReference>
<gene>
    <name evidence="5" type="ORF">DEX24_15930</name>
</gene>
<evidence type="ECO:0000256" key="3">
    <source>
        <dbReference type="ARBA" id="ARBA00023052"/>
    </source>
</evidence>
<evidence type="ECO:0000256" key="2">
    <source>
        <dbReference type="ARBA" id="ARBA00023002"/>
    </source>
</evidence>
<dbReference type="InterPro" id="IPR005475">
    <property type="entry name" value="Transketolase-like_Pyr-bd"/>
</dbReference>
<name>A0A2U3AGI2_9BACL</name>
<dbReference type="PANTHER" id="PTHR43257:SF2">
    <property type="entry name" value="PYRUVATE DEHYDROGENASE E1 COMPONENT SUBUNIT BETA"/>
    <property type="match status" value="1"/>
</dbReference>
<dbReference type="CDD" id="cd07036">
    <property type="entry name" value="TPP_PYR_E1-PDHc-beta_like"/>
    <property type="match status" value="1"/>
</dbReference>
<dbReference type="Pfam" id="PF02779">
    <property type="entry name" value="Transket_pyr"/>
    <property type="match status" value="1"/>
</dbReference>
<dbReference type="EMBL" id="QFVR01000033">
    <property type="protein sequence ID" value="PWI23561.1"/>
    <property type="molecule type" value="Genomic_DNA"/>
</dbReference>
<proteinExistence type="predicted"/>
<dbReference type="SUPFAM" id="SSF52518">
    <property type="entry name" value="Thiamin diphosphate-binding fold (THDP-binding)"/>
    <property type="match status" value="1"/>
</dbReference>
<dbReference type="SUPFAM" id="SSF52922">
    <property type="entry name" value="TK C-terminal domain-like"/>
    <property type="match status" value="1"/>
</dbReference>
<evidence type="ECO:0000256" key="1">
    <source>
        <dbReference type="ARBA" id="ARBA00001964"/>
    </source>
</evidence>
<dbReference type="AlphaFoldDB" id="A0A2U3AGI2"/>
<keyword evidence="6" id="KW-1185">Reference proteome</keyword>
<evidence type="ECO:0000259" key="4">
    <source>
        <dbReference type="SMART" id="SM00861"/>
    </source>
</evidence>
<evidence type="ECO:0000313" key="5">
    <source>
        <dbReference type="EMBL" id="PWI23561.1"/>
    </source>
</evidence>
<dbReference type="OrthoDB" id="9771835at2"/>
<keyword evidence="2" id="KW-0560">Oxidoreductase</keyword>
<evidence type="ECO:0000313" key="6">
    <source>
        <dbReference type="Proteomes" id="UP000245938"/>
    </source>
</evidence>
<dbReference type="Proteomes" id="UP000245938">
    <property type="component" value="Unassembled WGS sequence"/>
</dbReference>
<dbReference type="RefSeq" id="WP_109307375.1">
    <property type="nucleotide sequence ID" value="NZ_BJUF01000056.1"/>
</dbReference>
<keyword evidence="3" id="KW-0786">Thiamine pyrophosphate</keyword>
<organism evidence="5 6">
    <name type="scientific">Kurthia sibirica</name>
    <dbReference type="NCBI Taxonomy" id="202750"/>
    <lineage>
        <taxon>Bacteria</taxon>
        <taxon>Bacillati</taxon>
        <taxon>Bacillota</taxon>
        <taxon>Bacilli</taxon>
        <taxon>Bacillales</taxon>
        <taxon>Caryophanaceae</taxon>
        <taxon>Kurthia</taxon>
    </lineage>
</organism>
<comment type="cofactor">
    <cofactor evidence="1">
        <name>thiamine diphosphate</name>
        <dbReference type="ChEBI" id="CHEBI:58937"/>
    </cofactor>
</comment>
<feature type="domain" description="Transketolase-like pyrimidine-binding" evidence="4">
    <location>
        <begin position="4"/>
        <end position="179"/>
    </location>
</feature>
<dbReference type="InterPro" id="IPR009014">
    <property type="entry name" value="Transketo_C/PFOR_II"/>
</dbReference>
<sequence>MAKMTLLQSIRLALIQAMEVDETVLCIGQDIAQNGGVFRVTEGLLEQFGQMRIVDAPIAESAIVGTAVGLATRGLRPIAEIQFFGFIYQAMDQLASQAARLHTRSNGELTVPLVVRSPYGGGIQAPEMHSDSLEALFMHTPGLYIVVPSTPRDAKGLLAAAINNPNPVLFLEPMKLYRSLIEEVPVDYYEIPLGRANTVIEGQDLTIISYGAIMPTVLEVVKQASYSIEVLDLRTIAPLDLEAIYRSVNKTGRVIIVHEAVKTAGVGAEIAANIAENCLYALHAPIMRVTGQHSPYPVSTVEAYWLPNNESIMQAIETVMADEGGG</sequence>
<accession>A0A2U3AGI2</accession>
<dbReference type="Gene3D" id="3.40.50.920">
    <property type="match status" value="1"/>
</dbReference>
<dbReference type="InterPro" id="IPR029061">
    <property type="entry name" value="THDP-binding"/>
</dbReference>
<dbReference type="FunFam" id="3.40.50.970:FF:000001">
    <property type="entry name" value="Pyruvate dehydrogenase E1 beta subunit"/>
    <property type="match status" value="1"/>
</dbReference>
<dbReference type="InterPro" id="IPR033248">
    <property type="entry name" value="Transketolase_C"/>
</dbReference>
<dbReference type="SMART" id="SM00861">
    <property type="entry name" value="Transket_pyr"/>
    <property type="match status" value="1"/>
</dbReference>
<dbReference type="GO" id="GO:0016491">
    <property type="term" value="F:oxidoreductase activity"/>
    <property type="evidence" value="ECO:0007669"/>
    <property type="project" value="UniProtKB-KW"/>
</dbReference>